<dbReference type="RefSeq" id="WP_148992735.1">
    <property type="nucleotide sequence ID" value="NZ_VTEW01000018.1"/>
</dbReference>
<dbReference type="OrthoDB" id="9775804at2"/>
<accession>A0A5D4TJN1</accession>
<evidence type="ECO:0000313" key="2">
    <source>
        <dbReference type="EMBL" id="TYS75078.1"/>
    </source>
</evidence>
<name>A0A5D4TJN1_9BACI</name>
<dbReference type="CDD" id="cd04301">
    <property type="entry name" value="NAT_SF"/>
    <property type="match status" value="1"/>
</dbReference>
<comment type="caution">
    <text evidence="2">The sequence shown here is derived from an EMBL/GenBank/DDBJ whole genome shotgun (WGS) entry which is preliminary data.</text>
</comment>
<gene>
    <name evidence="2" type="ORF">FZC80_18035</name>
</gene>
<protein>
    <submittedName>
        <fullName evidence="2">GNAT family N-acetyltransferase</fullName>
    </submittedName>
</protein>
<dbReference type="Pfam" id="PF00583">
    <property type="entry name" value="Acetyltransf_1"/>
    <property type="match status" value="1"/>
</dbReference>
<dbReference type="SUPFAM" id="SSF55729">
    <property type="entry name" value="Acyl-CoA N-acyltransferases (Nat)"/>
    <property type="match status" value="1"/>
</dbReference>
<organism evidence="2 3">
    <name type="scientific">Rossellomorea aquimaris</name>
    <dbReference type="NCBI Taxonomy" id="189382"/>
    <lineage>
        <taxon>Bacteria</taxon>
        <taxon>Bacillati</taxon>
        <taxon>Bacillota</taxon>
        <taxon>Bacilli</taxon>
        <taxon>Bacillales</taxon>
        <taxon>Bacillaceae</taxon>
        <taxon>Rossellomorea</taxon>
    </lineage>
</organism>
<dbReference type="InterPro" id="IPR000182">
    <property type="entry name" value="GNAT_dom"/>
</dbReference>
<feature type="domain" description="N-acetyltransferase" evidence="1">
    <location>
        <begin position="3"/>
        <end position="148"/>
    </location>
</feature>
<dbReference type="Gene3D" id="3.40.630.30">
    <property type="match status" value="1"/>
</dbReference>
<reference evidence="2 3" key="1">
    <citation type="submission" date="2019-08" db="EMBL/GenBank/DDBJ databases">
        <title>Bacillus genomes from the desert of Cuatro Cienegas, Coahuila.</title>
        <authorList>
            <person name="Olmedo-Alvarez G."/>
        </authorList>
    </citation>
    <scope>NUCLEOTIDE SEQUENCE [LARGE SCALE GENOMIC DNA]</scope>
    <source>
        <strain evidence="2 3">CH451a_14T</strain>
    </source>
</reference>
<dbReference type="PROSITE" id="PS51186">
    <property type="entry name" value="GNAT"/>
    <property type="match status" value="1"/>
</dbReference>
<dbReference type="Proteomes" id="UP000325054">
    <property type="component" value="Unassembled WGS sequence"/>
</dbReference>
<dbReference type="AlphaFoldDB" id="A0A5D4TJN1"/>
<dbReference type="EMBL" id="VTEW01000018">
    <property type="protein sequence ID" value="TYS75078.1"/>
    <property type="molecule type" value="Genomic_DNA"/>
</dbReference>
<dbReference type="InterPro" id="IPR016181">
    <property type="entry name" value="Acyl_CoA_acyltransferase"/>
</dbReference>
<proteinExistence type="predicted"/>
<sequence length="148" mass="17353">MNYKIKMLSEENIEVCTKLYTYVFNSEPWNDGWEEIDARERLSDIFNNRKFLGLGICDEESKLIGFLAGYTERWLDSHHFYLNEMCVTTGLQSKGIGTRLVNELEDICQESNINRIYLLTAREGQAEAFYEKSGYYVSPKMIMMSKRL</sequence>
<evidence type="ECO:0000259" key="1">
    <source>
        <dbReference type="PROSITE" id="PS51186"/>
    </source>
</evidence>
<dbReference type="GO" id="GO:0016747">
    <property type="term" value="F:acyltransferase activity, transferring groups other than amino-acyl groups"/>
    <property type="evidence" value="ECO:0007669"/>
    <property type="project" value="InterPro"/>
</dbReference>
<keyword evidence="2" id="KW-0808">Transferase</keyword>
<evidence type="ECO:0000313" key="3">
    <source>
        <dbReference type="Proteomes" id="UP000325054"/>
    </source>
</evidence>